<dbReference type="HAMAP" id="MF_01232">
    <property type="entry name" value="UPF0229"/>
    <property type="match status" value="1"/>
</dbReference>
<keyword evidence="4" id="KW-1185">Reference proteome</keyword>
<gene>
    <name evidence="3" type="ORF">O2N63_11115</name>
</gene>
<feature type="region of interest" description="Disordered" evidence="2">
    <location>
        <begin position="1"/>
        <end position="20"/>
    </location>
</feature>
<protein>
    <recommendedName>
        <fullName evidence="1">UPF0229 protein O2N63_11115</fullName>
    </recommendedName>
</protein>
<dbReference type="PANTHER" id="PTHR30510:SF2">
    <property type="entry name" value="UPF0229 PROTEIN YEAH"/>
    <property type="match status" value="1"/>
</dbReference>
<accession>A0ABT4W287</accession>
<dbReference type="PANTHER" id="PTHR30510">
    <property type="entry name" value="UPF0229 PROTEIN YEAH"/>
    <property type="match status" value="1"/>
</dbReference>
<evidence type="ECO:0000313" key="3">
    <source>
        <dbReference type="EMBL" id="MDA5094634.1"/>
    </source>
</evidence>
<evidence type="ECO:0000256" key="2">
    <source>
        <dbReference type="SAM" id="MobiDB-lite"/>
    </source>
</evidence>
<proteinExistence type="inferred from homology"/>
<evidence type="ECO:0000313" key="4">
    <source>
        <dbReference type="Proteomes" id="UP001528040"/>
    </source>
</evidence>
<dbReference type="InterPro" id="IPR006698">
    <property type="entry name" value="UPF0229"/>
</dbReference>
<comment type="similarity">
    <text evidence="1">Belongs to the UPF0229 family.</text>
</comment>
<dbReference type="NCBIfam" id="NF003708">
    <property type="entry name" value="PRK05325.1-3"/>
    <property type="match status" value="1"/>
</dbReference>
<dbReference type="Proteomes" id="UP001528040">
    <property type="component" value="Unassembled WGS sequence"/>
</dbReference>
<name>A0ABT4W287_9RHOB</name>
<reference evidence="3 4" key="1">
    <citation type="submission" date="2023-01" db="EMBL/GenBank/DDBJ databases">
        <authorList>
            <person name="Yoon J.-W."/>
        </authorList>
    </citation>
    <scope>NUCLEOTIDE SEQUENCE [LARGE SCALE GENOMIC DNA]</scope>
    <source>
        <strain evidence="3 4">KMU-50</strain>
    </source>
</reference>
<dbReference type="NCBIfam" id="NF003707">
    <property type="entry name" value="PRK05325.1-2"/>
    <property type="match status" value="1"/>
</dbReference>
<organism evidence="3 4">
    <name type="scientific">Aliiroseovarius salicola</name>
    <dbReference type="NCBI Taxonomy" id="3009082"/>
    <lineage>
        <taxon>Bacteria</taxon>
        <taxon>Pseudomonadati</taxon>
        <taxon>Pseudomonadota</taxon>
        <taxon>Alphaproteobacteria</taxon>
        <taxon>Rhodobacterales</taxon>
        <taxon>Paracoccaceae</taxon>
        <taxon>Aliiroseovarius</taxon>
    </lineage>
</organism>
<dbReference type="Pfam" id="PF04285">
    <property type="entry name" value="DUF444"/>
    <property type="match status" value="1"/>
</dbReference>
<sequence>MHHFIDRRQNPKGKSLGNRQRFLRRVRGRVKEMVDKSVRDRSIRDNSAKGLEGGERVTIPTKGIKEPRFILSGDTGARDRVLPGNKEFIVGDSFKRPQGGSGEGGRKASEDGEGEDQFSFTLTRDEYLDLLFDGLELPDLAKKNVVETETVGRRRAGLTTSGTPSNLNLVRTMRNSLGRRLALRRPSLSAMEKLRDEIEALEEIKAPSPQEIALLEELRDKLARMERKRKIVGYIDPLDLRFDTHVPEVVRNSKAVVFCLMDVSGSMQEREKDLAKRFFILLHLFLERRYKRTDIVFIRHTHLAQEVDEETFFYAKESGGTIVSTALEKMHEVILDRYPTDEWNIYGAQASDGDNFGSDSDKCKSLLNEKLLPICQYYAYVEIAPVDQDGSLPPGARGADLWETYREVQGDWPNFQMRHVAHPAQIYPVFRGLFAPGKKAARKGVSA</sequence>
<comment type="caution">
    <text evidence="3">The sequence shown here is derived from an EMBL/GenBank/DDBJ whole genome shotgun (WGS) entry which is preliminary data.</text>
</comment>
<dbReference type="RefSeq" id="WP_271054340.1">
    <property type="nucleotide sequence ID" value="NZ_JAQIIO010000005.1"/>
</dbReference>
<evidence type="ECO:0000256" key="1">
    <source>
        <dbReference type="HAMAP-Rule" id="MF_01232"/>
    </source>
</evidence>
<dbReference type="EMBL" id="JAQIIO010000005">
    <property type="protein sequence ID" value="MDA5094634.1"/>
    <property type="molecule type" value="Genomic_DNA"/>
</dbReference>
<feature type="region of interest" description="Disordered" evidence="2">
    <location>
        <begin position="88"/>
        <end position="115"/>
    </location>
</feature>